<sequence>MTWFQQLTGIDERSPDHVRSQINVDDGALVMPNGKRIAFGRLETPTLGELRSQASIIRPAGDGLRLREVVGDVRKLHADPANAGSLFQVASQFNLLEMAGPSVTPERGVGVYENDLTQGPACAISCGSGTIYRNYFAPVGDSIGQTAQQQIDCSADLGQLLGNASGTLWKMQNGYLFPTDSGLEQVATKLQRADDGERDRYRESLRIGVQWNTAVTLPGCDHRVSQAYCSALPVAYGRQPANQWTQFARLVLEAAYEATLCAAILNDSPQVFLTLLGGGVFGNEDQWIIGAIERAIEKARQYDLDVAIVSYGSSQRVVAELVTRFGGAA</sequence>
<proteinExistence type="predicted"/>
<evidence type="ECO:0000313" key="2">
    <source>
        <dbReference type="Proteomes" id="UP001202961"/>
    </source>
</evidence>
<dbReference type="Proteomes" id="UP001202961">
    <property type="component" value="Unassembled WGS sequence"/>
</dbReference>
<dbReference type="EMBL" id="JAMQBK010000051">
    <property type="protein sequence ID" value="MCM2372710.1"/>
    <property type="molecule type" value="Genomic_DNA"/>
</dbReference>
<evidence type="ECO:0000313" key="1">
    <source>
        <dbReference type="EMBL" id="MCM2372710.1"/>
    </source>
</evidence>
<keyword evidence="2" id="KW-1185">Reference proteome</keyword>
<dbReference type="PANTHER" id="PTHR35609">
    <property type="entry name" value="MACRO DOMAIN-CONTAINING PROTEIN"/>
    <property type="match status" value="1"/>
</dbReference>
<name>A0ABT0U705_9BACT</name>
<dbReference type="PANTHER" id="PTHR35609:SF1">
    <property type="entry name" value="MACRO DOMAIN-CONTAINING PROTEIN"/>
    <property type="match status" value="1"/>
</dbReference>
<evidence type="ECO:0008006" key="3">
    <source>
        <dbReference type="Google" id="ProtNLM"/>
    </source>
</evidence>
<comment type="caution">
    <text evidence="1">The sequence shown here is derived from an EMBL/GenBank/DDBJ whole genome shotgun (WGS) entry which is preliminary data.</text>
</comment>
<accession>A0ABT0U705</accession>
<reference evidence="1 2" key="1">
    <citation type="journal article" date="2022" name="Syst. Appl. Microbiol.">
        <title>Rhodopirellula aestuarii sp. nov., a novel member of the genus Rhodopirellula isolated from brackish sediments collected in the Tagus River estuary, Portugal.</title>
        <authorList>
            <person name="Vitorino I.R."/>
            <person name="Klimek D."/>
            <person name="Calusinska M."/>
            <person name="Lobo-da-Cunha A."/>
            <person name="Vasconcelos V."/>
            <person name="Lage O.M."/>
        </authorList>
    </citation>
    <scope>NUCLEOTIDE SEQUENCE [LARGE SCALE GENOMIC DNA]</scope>
    <source>
        <strain evidence="1 2">ICT_H3.1</strain>
    </source>
</reference>
<protein>
    <recommendedName>
        <fullName evidence="3">Macro domain-containing protein</fullName>
    </recommendedName>
</protein>
<dbReference type="RefSeq" id="WP_250930344.1">
    <property type="nucleotide sequence ID" value="NZ_JAMQBK010000051.1"/>
</dbReference>
<gene>
    <name evidence="1" type="ORF">NB063_19020</name>
</gene>
<organism evidence="1 2">
    <name type="scientific">Aporhodopirellula aestuarii</name>
    <dbReference type="NCBI Taxonomy" id="2950107"/>
    <lineage>
        <taxon>Bacteria</taxon>
        <taxon>Pseudomonadati</taxon>
        <taxon>Planctomycetota</taxon>
        <taxon>Planctomycetia</taxon>
        <taxon>Pirellulales</taxon>
        <taxon>Pirellulaceae</taxon>
        <taxon>Aporhodopirellula</taxon>
    </lineage>
</organism>